<proteinExistence type="predicted"/>
<evidence type="ECO:0000313" key="3">
    <source>
        <dbReference type="Proteomes" id="UP001268542"/>
    </source>
</evidence>
<keyword evidence="1" id="KW-0812">Transmembrane</keyword>
<evidence type="ECO:0000313" key="2">
    <source>
        <dbReference type="EMBL" id="MDT9591486.1"/>
    </source>
</evidence>
<keyword evidence="1" id="KW-1133">Transmembrane helix</keyword>
<feature type="transmembrane region" description="Helical" evidence="1">
    <location>
        <begin position="108"/>
        <end position="129"/>
    </location>
</feature>
<feature type="transmembrane region" description="Helical" evidence="1">
    <location>
        <begin position="39"/>
        <end position="59"/>
    </location>
</feature>
<dbReference type="Proteomes" id="UP001268542">
    <property type="component" value="Unassembled WGS sequence"/>
</dbReference>
<sequence length="146" mass="16175">MTAKALRAQRRSLYIHLFLGLFWAAWAPLALPVSALEAAVFSIFSLGLSAYCAFCLFTARGRRYLERNIRRQFNDDRTGYLIVAACVALAVLVLPVALFVFGRLPFPAVVLGIGVPFGVLLLCVVRLIVIYTDSSQGRPELMRPLD</sequence>
<gene>
    <name evidence="2" type="ORF">RDV89_00305</name>
</gene>
<reference evidence="2 3" key="1">
    <citation type="submission" date="2023-08" db="EMBL/GenBank/DDBJ databases">
        <title>Nocardioides seae sp. nov., a bacterium isolated from a soil.</title>
        <authorList>
            <person name="Wang X."/>
        </authorList>
    </citation>
    <scope>NUCLEOTIDE SEQUENCE [LARGE SCALE GENOMIC DNA]</scope>
    <source>
        <strain evidence="2 3">YZH12</strain>
    </source>
</reference>
<organism evidence="2 3">
    <name type="scientific">Nocardioides imazamoxiresistens</name>
    <dbReference type="NCBI Taxonomy" id="3231893"/>
    <lineage>
        <taxon>Bacteria</taxon>
        <taxon>Bacillati</taxon>
        <taxon>Actinomycetota</taxon>
        <taxon>Actinomycetes</taxon>
        <taxon>Propionibacteriales</taxon>
        <taxon>Nocardioidaceae</taxon>
        <taxon>Nocardioides</taxon>
    </lineage>
</organism>
<evidence type="ECO:0000256" key="1">
    <source>
        <dbReference type="SAM" id="Phobius"/>
    </source>
</evidence>
<keyword evidence="1" id="KW-0472">Membrane</keyword>
<comment type="caution">
    <text evidence="2">The sequence shown here is derived from an EMBL/GenBank/DDBJ whole genome shotgun (WGS) entry which is preliminary data.</text>
</comment>
<name>A0ABU3PRH7_9ACTN</name>
<dbReference type="RefSeq" id="WP_315730450.1">
    <property type="nucleotide sequence ID" value="NZ_JAVYII010000001.1"/>
</dbReference>
<protein>
    <submittedName>
        <fullName evidence="2">Uncharacterized protein</fullName>
    </submittedName>
</protein>
<accession>A0ABU3PRH7</accession>
<dbReference type="EMBL" id="JAVYII010000001">
    <property type="protein sequence ID" value="MDT9591486.1"/>
    <property type="molecule type" value="Genomic_DNA"/>
</dbReference>
<feature type="transmembrane region" description="Helical" evidence="1">
    <location>
        <begin position="80"/>
        <end position="102"/>
    </location>
</feature>
<keyword evidence="3" id="KW-1185">Reference proteome</keyword>
<feature type="transmembrane region" description="Helical" evidence="1">
    <location>
        <begin position="12"/>
        <end position="33"/>
    </location>
</feature>